<keyword evidence="5 6" id="KW-0067">ATP-binding</keyword>
<proteinExistence type="predicted"/>
<dbReference type="Pfam" id="PF00069">
    <property type="entry name" value="Pkinase"/>
    <property type="match status" value="1"/>
</dbReference>
<feature type="compositionally biased region" description="Low complexity" evidence="7">
    <location>
        <begin position="399"/>
        <end position="411"/>
    </location>
</feature>
<reference evidence="9" key="1">
    <citation type="submission" date="2021-01" db="EMBL/GenBank/DDBJ databases">
        <authorList>
            <person name="Corre E."/>
            <person name="Pelletier E."/>
            <person name="Niang G."/>
            <person name="Scheremetjew M."/>
            <person name="Finn R."/>
            <person name="Kale V."/>
            <person name="Holt S."/>
            <person name="Cochrane G."/>
            <person name="Meng A."/>
            <person name="Brown T."/>
            <person name="Cohen L."/>
        </authorList>
    </citation>
    <scope>NUCLEOTIDE SEQUENCE</scope>
    <source>
        <strain evidence="9">CCMP 2712</strain>
    </source>
</reference>
<feature type="region of interest" description="Disordered" evidence="7">
    <location>
        <begin position="377"/>
        <end position="414"/>
    </location>
</feature>
<dbReference type="InterPro" id="IPR011009">
    <property type="entry name" value="Kinase-like_dom_sf"/>
</dbReference>
<dbReference type="SMART" id="SM00220">
    <property type="entry name" value="S_TKc"/>
    <property type="match status" value="1"/>
</dbReference>
<dbReference type="InterPro" id="IPR008271">
    <property type="entry name" value="Ser/Thr_kinase_AS"/>
</dbReference>
<evidence type="ECO:0000256" key="2">
    <source>
        <dbReference type="ARBA" id="ARBA00022679"/>
    </source>
</evidence>
<dbReference type="FunFam" id="1.10.510.10:FF:000624">
    <property type="entry name" value="Mitogen-activated protein kinase"/>
    <property type="match status" value="1"/>
</dbReference>
<keyword evidence="1" id="KW-0723">Serine/threonine-protein kinase</keyword>
<evidence type="ECO:0000259" key="8">
    <source>
        <dbReference type="PROSITE" id="PS50011"/>
    </source>
</evidence>
<evidence type="ECO:0000256" key="5">
    <source>
        <dbReference type="ARBA" id="ARBA00022840"/>
    </source>
</evidence>
<feature type="region of interest" description="Disordered" evidence="7">
    <location>
        <begin position="14"/>
        <end position="40"/>
    </location>
</feature>
<organism evidence="9">
    <name type="scientific">Guillardia theta</name>
    <name type="common">Cryptophyte</name>
    <name type="synonym">Cryptomonas phi</name>
    <dbReference type="NCBI Taxonomy" id="55529"/>
    <lineage>
        <taxon>Eukaryota</taxon>
        <taxon>Cryptophyceae</taxon>
        <taxon>Pyrenomonadales</taxon>
        <taxon>Geminigeraceae</taxon>
        <taxon>Guillardia</taxon>
    </lineage>
</organism>
<dbReference type="PROSITE" id="PS00108">
    <property type="entry name" value="PROTEIN_KINASE_ST"/>
    <property type="match status" value="1"/>
</dbReference>
<accession>A0A7S4NTX3</accession>
<evidence type="ECO:0000256" key="1">
    <source>
        <dbReference type="ARBA" id="ARBA00022527"/>
    </source>
</evidence>
<dbReference type="PROSITE" id="PS50011">
    <property type="entry name" value="PROTEIN_KINASE_DOM"/>
    <property type="match status" value="1"/>
</dbReference>
<dbReference type="EMBL" id="HBKN01026530">
    <property type="protein sequence ID" value="CAE2309472.1"/>
    <property type="molecule type" value="Transcribed_RNA"/>
</dbReference>
<keyword evidence="4" id="KW-0418">Kinase</keyword>
<protein>
    <recommendedName>
        <fullName evidence="8">Protein kinase domain-containing protein</fullName>
    </recommendedName>
</protein>
<dbReference type="SUPFAM" id="SSF56112">
    <property type="entry name" value="Protein kinase-like (PK-like)"/>
    <property type="match status" value="1"/>
</dbReference>
<feature type="compositionally biased region" description="Basic and acidic residues" evidence="7">
    <location>
        <begin position="377"/>
        <end position="394"/>
    </location>
</feature>
<name>A0A7S4NTX3_GUITH</name>
<dbReference type="InterPro" id="IPR017441">
    <property type="entry name" value="Protein_kinase_ATP_BS"/>
</dbReference>
<keyword evidence="3 6" id="KW-0547">Nucleotide-binding</keyword>
<dbReference type="InterPro" id="IPR000719">
    <property type="entry name" value="Prot_kinase_dom"/>
</dbReference>
<dbReference type="Gene3D" id="3.30.200.20">
    <property type="entry name" value="Phosphorylase Kinase, domain 1"/>
    <property type="match status" value="1"/>
</dbReference>
<evidence type="ECO:0000256" key="6">
    <source>
        <dbReference type="PROSITE-ProRule" id="PRU10141"/>
    </source>
</evidence>
<evidence type="ECO:0000256" key="3">
    <source>
        <dbReference type="ARBA" id="ARBA00022741"/>
    </source>
</evidence>
<evidence type="ECO:0000256" key="7">
    <source>
        <dbReference type="SAM" id="MobiDB-lite"/>
    </source>
</evidence>
<feature type="binding site" evidence="6">
    <location>
        <position position="76"/>
    </location>
    <ligand>
        <name>ATP</name>
        <dbReference type="ChEBI" id="CHEBI:30616"/>
    </ligand>
</feature>
<feature type="domain" description="Protein kinase" evidence="8">
    <location>
        <begin position="47"/>
        <end position="373"/>
    </location>
</feature>
<gene>
    <name evidence="9" type="ORF">GTHE00462_LOCUS20502</name>
</gene>
<dbReference type="GO" id="GO:0005524">
    <property type="term" value="F:ATP binding"/>
    <property type="evidence" value="ECO:0007669"/>
    <property type="project" value="UniProtKB-UniRule"/>
</dbReference>
<dbReference type="GO" id="GO:0004674">
    <property type="term" value="F:protein serine/threonine kinase activity"/>
    <property type="evidence" value="ECO:0007669"/>
    <property type="project" value="UniProtKB-KW"/>
</dbReference>
<dbReference type="Gene3D" id="1.10.510.10">
    <property type="entry name" value="Transferase(Phosphotransferase) domain 1"/>
    <property type="match status" value="1"/>
</dbReference>
<evidence type="ECO:0000256" key="4">
    <source>
        <dbReference type="ARBA" id="ARBA00022777"/>
    </source>
</evidence>
<dbReference type="AlphaFoldDB" id="A0A7S4NTX3"/>
<dbReference type="PANTHER" id="PTHR24055">
    <property type="entry name" value="MITOGEN-ACTIVATED PROTEIN KINASE"/>
    <property type="match status" value="1"/>
</dbReference>
<sequence length="534" mass="60098">MPRHILRRIFMRDQGSGITRSPSASQAAPKKEQAKKQNLKKFRRSDLEVSDKVGKGAYGGVWQATILESGERVVVKVIWPDVDLDPEDAKKSSPGQHRRDAFKREIEMMKRVGSHPNVIGILGATADSTVIVFEEALADLHVVIKRQKRSLKLSMILKGTEDILRGIEYLHSIKVAHRDIKPANVLVFKGMTLKIGDFGLAREFQDENMVVRNEVSTLWYRAPELLMGCASYTPKIDEWSAGCIVLEMLSGRCALMGRVEDVCDCPQATHFNFNRDQLIKTFSLVGTPTDSKLLAKMNCSCHFLSWPSQRASLPELVGSLISKERIEKDDSPNVLEQDVKESKAKWMQLLDSLLVVDPEKRKSSSEVLELPIFYHPEQSRSETPSGRKEEEHKIFRTQSVPSSSSPKPSMSKNLLLQPLRRISLGMEKLRNSDGGPTGQQMGKSSNVIREVRSSATKRNSLPTHSARDIIERDSVKGPLFINGPSLRDLRLSTQSDTSFLNTDLTRPSARQQDGLLPLKQDFPRRSFMQYDHIS</sequence>
<evidence type="ECO:0000313" key="9">
    <source>
        <dbReference type="EMBL" id="CAE2309472.1"/>
    </source>
</evidence>
<dbReference type="InterPro" id="IPR050117">
    <property type="entry name" value="MAPK"/>
</dbReference>
<dbReference type="PROSITE" id="PS00107">
    <property type="entry name" value="PROTEIN_KINASE_ATP"/>
    <property type="match status" value="1"/>
</dbReference>
<keyword evidence="2" id="KW-0808">Transferase</keyword>